<name>A0A2T5JEY3_9SPHI</name>
<dbReference type="OrthoDB" id="1524766at2"/>
<comment type="caution">
    <text evidence="2">The sequence shown here is derived from an EMBL/GenBank/DDBJ whole genome shotgun (WGS) entry which is preliminary data.</text>
</comment>
<evidence type="ECO:0000256" key="1">
    <source>
        <dbReference type="SAM" id="SignalP"/>
    </source>
</evidence>
<keyword evidence="3" id="KW-1185">Reference proteome</keyword>
<dbReference type="EMBL" id="QAOQ01000001">
    <property type="protein sequence ID" value="PTR00997.1"/>
    <property type="molecule type" value="Genomic_DNA"/>
</dbReference>
<proteinExistence type="predicted"/>
<dbReference type="InterPro" id="IPR031977">
    <property type="entry name" value="DUF4783"/>
</dbReference>
<reference evidence="2 3" key="1">
    <citation type="submission" date="2018-04" db="EMBL/GenBank/DDBJ databases">
        <title>Genomic Encyclopedia of Archaeal and Bacterial Type Strains, Phase II (KMG-II): from individual species to whole genera.</title>
        <authorList>
            <person name="Goeker M."/>
        </authorList>
    </citation>
    <scope>NUCLEOTIDE SEQUENCE [LARGE SCALE GENOMIC DNA]</scope>
    <source>
        <strain evidence="2 3">DSM 26809</strain>
    </source>
</reference>
<accession>A0A2T5JEY3</accession>
<protein>
    <submittedName>
        <fullName evidence="2">Uncharacterized protein DUF4783</fullName>
    </submittedName>
</protein>
<evidence type="ECO:0000313" key="2">
    <source>
        <dbReference type="EMBL" id="PTR00997.1"/>
    </source>
</evidence>
<dbReference type="AlphaFoldDB" id="A0A2T5JEY3"/>
<organism evidence="2 3">
    <name type="scientific">Mucilaginibacter yixingensis</name>
    <dbReference type="NCBI Taxonomy" id="1295612"/>
    <lineage>
        <taxon>Bacteria</taxon>
        <taxon>Pseudomonadati</taxon>
        <taxon>Bacteroidota</taxon>
        <taxon>Sphingobacteriia</taxon>
        <taxon>Sphingobacteriales</taxon>
        <taxon>Sphingobacteriaceae</taxon>
        <taxon>Mucilaginibacter</taxon>
    </lineage>
</organism>
<dbReference type="RefSeq" id="WP_107826427.1">
    <property type="nucleotide sequence ID" value="NZ_CP160205.1"/>
</dbReference>
<feature type="signal peptide" evidence="1">
    <location>
        <begin position="1"/>
        <end position="19"/>
    </location>
</feature>
<feature type="chain" id="PRO_5015786080" evidence="1">
    <location>
        <begin position="20"/>
        <end position="128"/>
    </location>
</feature>
<dbReference type="Gene3D" id="3.10.450.50">
    <property type="match status" value="1"/>
</dbReference>
<gene>
    <name evidence="2" type="ORF">C8P68_101227</name>
</gene>
<dbReference type="Pfam" id="PF16022">
    <property type="entry name" value="DUF4783"/>
    <property type="match status" value="1"/>
</dbReference>
<keyword evidence="1" id="KW-0732">Signal</keyword>
<evidence type="ECO:0000313" key="3">
    <source>
        <dbReference type="Proteomes" id="UP000244168"/>
    </source>
</evidence>
<sequence>MKKLLLLLFILPATLTALADQVDRTAELLKTGNFTELGKLFAGSVDVTLMDDENMLSGTKALASVESFFKKNPIKTVKVLHRIDSNPKIKFGVILVGCSTGNYRVSVSFKQSGAQFLLDEFRVETEKA</sequence>
<dbReference type="Proteomes" id="UP000244168">
    <property type="component" value="Unassembled WGS sequence"/>
</dbReference>